<dbReference type="PANTHER" id="PTHR42648:SF27">
    <property type="entry name" value="RNA-DIRECTED DNA POLYMERASE"/>
    <property type="match status" value="1"/>
</dbReference>
<dbReference type="InterPro" id="IPR012337">
    <property type="entry name" value="RNaseH-like_sf"/>
</dbReference>
<dbReference type="GO" id="GO:0015074">
    <property type="term" value="P:DNA integration"/>
    <property type="evidence" value="ECO:0007669"/>
    <property type="project" value="InterPro"/>
</dbReference>
<dbReference type="PROSITE" id="PS50994">
    <property type="entry name" value="INTEGRASE"/>
    <property type="match status" value="1"/>
</dbReference>
<reference evidence="2" key="2">
    <citation type="journal article" date="2024" name="Plant">
        <title>Genomic evolution and insights into agronomic trait innovations of Sesamum species.</title>
        <authorList>
            <person name="Miao H."/>
            <person name="Wang L."/>
            <person name="Qu L."/>
            <person name="Liu H."/>
            <person name="Sun Y."/>
            <person name="Le M."/>
            <person name="Wang Q."/>
            <person name="Wei S."/>
            <person name="Zheng Y."/>
            <person name="Lin W."/>
            <person name="Duan Y."/>
            <person name="Cao H."/>
            <person name="Xiong S."/>
            <person name="Wang X."/>
            <person name="Wei L."/>
            <person name="Li C."/>
            <person name="Ma Q."/>
            <person name="Ju M."/>
            <person name="Zhao R."/>
            <person name="Li G."/>
            <person name="Mu C."/>
            <person name="Tian Q."/>
            <person name="Mei H."/>
            <person name="Zhang T."/>
            <person name="Gao T."/>
            <person name="Zhang H."/>
        </authorList>
    </citation>
    <scope>NUCLEOTIDE SEQUENCE</scope>
    <source>
        <strain evidence="2">G02</strain>
    </source>
</reference>
<accession>A0AAW2THI7</accession>
<evidence type="ECO:0000313" key="2">
    <source>
        <dbReference type="EMBL" id="KAL0404285.1"/>
    </source>
</evidence>
<feature type="domain" description="Integrase catalytic" evidence="1">
    <location>
        <begin position="1"/>
        <end position="121"/>
    </location>
</feature>
<evidence type="ECO:0000259" key="1">
    <source>
        <dbReference type="PROSITE" id="PS50994"/>
    </source>
</evidence>
<comment type="caution">
    <text evidence="2">The sequence shown here is derived from an EMBL/GenBank/DDBJ whole genome shotgun (WGS) entry which is preliminary data.</text>
</comment>
<sequence length="121" mass="14359">MQVLFFITFTDDHSRYGYVYLMRYKSEAFGRFKEYRLEVENQTNRKIKAIRSDRGGEYLSGEFIDYLKENGILSQWTPPGNHNSMDERKNQTLSDMVRSMMSFTELLKISLLTHLLILMIV</sequence>
<dbReference type="InterPro" id="IPR036397">
    <property type="entry name" value="RNaseH_sf"/>
</dbReference>
<dbReference type="InterPro" id="IPR001584">
    <property type="entry name" value="Integrase_cat-core"/>
</dbReference>
<dbReference type="InterPro" id="IPR039537">
    <property type="entry name" value="Retrotran_Ty1/copia-like"/>
</dbReference>
<dbReference type="SUPFAM" id="SSF53098">
    <property type="entry name" value="Ribonuclease H-like"/>
    <property type="match status" value="1"/>
</dbReference>
<dbReference type="Gene3D" id="3.30.420.10">
    <property type="entry name" value="Ribonuclease H-like superfamily/Ribonuclease H"/>
    <property type="match status" value="1"/>
</dbReference>
<dbReference type="GO" id="GO:0003676">
    <property type="term" value="F:nucleic acid binding"/>
    <property type="evidence" value="ECO:0007669"/>
    <property type="project" value="InterPro"/>
</dbReference>
<name>A0AAW2THI7_SESRA</name>
<dbReference type="PANTHER" id="PTHR42648">
    <property type="entry name" value="TRANSPOSASE, PUTATIVE-RELATED"/>
    <property type="match status" value="1"/>
</dbReference>
<dbReference type="AlphaFoldDB" id="A0AAW2THI7"/>
<proteinExistence type="predicted"/>
<reference evidence="2" key="1">
    <citation type="submission" date="2020-06" db="EMBL/GenBank/DDBJ databases">
        <authorList>
            <person name="Li T."/>
            <person name="Hu X."/>
            <person name="Zhang T."/>
            <person name="Song X."/>
            <person name="Zhang H."/>
            <person name="Dai N."/>
            <person name="Sheng W."/>
            <person name="Hou X."/>
            <person name="Wei L."/>
        </authorList>
    </citation>
    <scope>NUCLEOTIDE SEQUENCE</scope>
    <source>
        <strain evidence="2">G02</strain>
        <tissue evidence="2">Leaf</tissue>
    </source>
</reference>
<organism evidence="2">
    <name type="scientific">Sesamum radiatum</name>
    <name type="common">Black benniseed</name>
    <dbReference type="NCBI Taxonomy" id="300843"/>
    <lineage>
        <taxon>Eukaryota</taxon>
        <taxon>Viridiplantae</taxon>
        <taxon>Streptophyta</taxon>
        <taxon>Embryophyta</taxon>
        <taxon>Tracheophyta</taxon>
        <taxon>Spermatophyta</taxon>
        <taxon>Magnoliopsida</taxon>
        <taxon>eudicotyledons</taxon>
        <taxon>Gunneridae</taxon>
        <taxon>Pentapetalae</taxon>
        <taxon>asterids</taxon>
        <taxon>lamiids</taxon>
        <taxon>Lamiales</taxon>
        <taxon>Pedaliaceae</taxon>
        <taxon>Sesamum</taxon>
    </lineage>
</organism>
<gene>
    <name evidence="2" type="ORF">Sradi_2069300</name>
</gene>
<protein>
    <recommendedName>
        <fullName evidence="1">Integrase catalytic domain-containing protein</fullName>
    </recommendedName>
</protein>
<dbReference type="EMBL" id="JACGWJ010000008">
    <property type="protein sequence ID" value="KAL0404285.1"/>
    <property type="molecule type" value="Genomic_DNA"/>
</dbReference>